<dbReference type="SFLD" id="SFLDG00358">
    <property type="entry name" value="Main_(cytGST)"/>
    <property type="match status" value="1"/>
</dbReference>
<dbReference type="PROSITE" id="PS50404">
    <property type="entry name" value="GST_NTER"/>
    <property type="match status" value="1"/>
</dbReference>
<dbReference type="Proteomes" id="UP001642483">
    <property type="component" value="Unassembled WGS sequence"/>
</dbReference>
<comment type="caution">
    <text evidence="10">The sequence shown here is derived from an EMBL/GenBank/DDBJ whole genome shotgun (WGS) entry which is preliminary data.</text>
</comment>
<dbReference type="Pfam" id="PF02798">
    <property type="entry name" value="GST_N"/>
    <property type="match status" value="1"/>
</dbReference>
<dbReference type="CDD" id="cd03042">
    <property type="entry name" value="GST_N_Zeta"/>
    <property type="match status" value="1"/>
</dbReference>
<dbReference type="InterPro" id="IPR036249">
    <property type="entry name" value="Thioredoxin-like_sf"/>
</dbReference>
<dbReference type="NCBIfam" id="TIGR01262">
    <property type="entry name" value="maiA"/>
    <property type="match status" value="1"/>
</dbReference>
<name>A0ABP0F834_CLALP</name>
<evidence type="ECO:0000313" key="11">
    <source>
        <dbReference type="Proteomes" id="UP001642483"/>
    </source>
</evidence>
<dbReference type="PANTHER" id="PTHR42673:SF4">
    <property type="entry name" value="MALEYLACETOACETATE ISOMERASE"/>
    <property type="match status" value="1"/>
</dbReference>
<dbReference type="SFLD" id="SFLDS00019">
    <property type="entry name" value="Glutathione_Transferase_(cytos"/>
    <property type="match status" value="1"/>
</dbReference>
<evidence type="ECO:0000259" key="8">
    <source>
        <dbReference type="PROSITE" id="PS50404"/>
    </source>
</evidence>
<dbReference type="InterPro" id="IPR034333">
    <property type="entry name" value="GST_Zeta_N"/>
</dbReference>
<gene>
    <name evidence="10" type="ORF">CVLEPA_LOCUS3983</name>
</gene>
<accession>A0ABP0F834</accession>
<protein>
    <recommendedName>
        <fullName evidence="5">maleylacetoacetate isomerase</fullName>
        <ecNumber evidence="5">5.2.1.2</ecNumber>
    </recommendedName>
</protein>
<dbReference type="InterPro" id="IPR036282">
    <property type="entry name" value="Glutathione-S-Trfase_C_sf"/>
</dbReference>
<dbReference type="InterPro" id="IPR004045">
    <property type="entry name" value="Glutathione_S-Trfase_N"/>
</dbReference>
<dbReference type="PANTHER" id="PTHR42673">
    <property type="entry name" value="MALEYLACETOACETATE ISOMERASE"/>
    <property type="match status" value="1"/>
</dbReference>
<dbReference type="Gene3D" id="3.40.30.10">
    <property type="entry name" value="Glutaredoxin"/>
    <property type="match status" value="1"/>
</dbReference>
<comment type="pathway">
    <text evidence="3">Amino-acid degradation; L-phenylalanine degradation; acetoacetate and fumarate from L-phenylalanine: step 5/6.</text>
</comment>
<dbReference type="EC" id="5.2.1.2" evidence="5"/>
<evidence type="ECO:0000256" key="3">
    <source>
        <dbReference type="ARBA" id="ARBA00004671"/>
    </source>
</evidence>
<evidence type="ECO:0000256" key="4">
    <source>
        <dbReference type="ARBA" id="ARBA00010007"/>
    </source>
</evidence>
<reference evidence="10 11" key="1">
    <citation type="submission" date="2024-02" db="EMBL/GenBank/DDBJ databases">
        <authorList>
            <person name="Daric V."/>
            <person name="Darras S."/>
        </authorList>
    </citation>
    <scope>NUCLEOTIDE SEQUENCE [LARGE SCALE GENOMIC DNA]</scope>
</reference>
<dbReference type="SUPFAM" id="SSF47616">
    <property type="entry name" value="GST C-terminal domain-like"/>
    <property type="match status" value="1"/>
</dbReference>
<dbReference type="InterPro" id="IPR040079">
    <property type="entry name" value="Glutathione_S-Trfase"/>
</dbReference>
<sequence length="270" mass="30824">MLCRFPYSSILCGIRFASNFIISSQALQLISKPSKSMTSGYKAWLINDYTWNDTDVITNIMALKLYSYWRSSCSWRVRVCLALKKQEYEYIPIHLVKDGGEQRKESFRNVNPMAQVPTFVHGDVIISQSMAIMDYIDNKFEGYSLLPKDLALRAKVKEICEIICSGIQPIQNLSVLQKIGEANKMEWAHHWIQSGFDSLEKVLQKSSGKYCVGDDITMADACLVPQVYNANRFKVDMSKYPNISRIEKSLAEQPAFIKAHPDNQPDCPQK</sequence>
<keyword evidence="7" id="KW-0585">Phenylalanine catabolism</keyword>
<dbReference type="Gene3D" id="1.20.1050.10">
    <property type="match status" value="1"/>
</dbReference>
<evidence type="ECO:0000256" key="2">
    <source>
        <dbReference type="ARBA" id="ARBA00001955"/>
    </source>
</evidence>
<dbReference type="EMBL" id="CAWYQH010000013">
    <property type="protein sequence ID" value="CAK8674268.1"/>
    <property type="molecule type" value="Genomic_DNA"/>
</dbReference>
<comment type="cofactor">
    <cofactor evidence="2">
        <name>glutathione</name>
        <dbReference type="ChEBI" id="CHEBI:57925"/>
    </cofactor>
</comment>
<evidence type="ECO:0000256" key="1">
    <source>
        <dbReference type="ARBA" id="ARBA00001622"/>
    </source>
</evidence>
<evidence type="ECO:0000313" key="10">
    <source>
        <dbReference type="EMBL" id="CAK8674268.1"/>
    </source>
</evidence>
<dbReference type="CDD" id="cd03191">
    <property type="entry name" value="GST_C_Zeta"/>
    <property type="match status" value="1"/>
</dbReference>
<organism evidence="10 11">
    <name type="scientific">Clavelina lepadiformis</name>
    <name type="common">Light-bulb sea squirt</name>
    <name type="synonym">Ascidia lepadiformis</name>
    <dbReference type="NCBI Taxonomy" id="159417"/>
    <lineage>
        <taxon>Eukaryota</taxon>
        <taxon>Metazoa</taxon>
        <taxon>Chordata</taxon>
        <taxon>Tunicata</taxon>
        <taxon>Ascidiacea</taxon>
        <taxon>Aplousobranchia</taxon>
        <taxon>Clavelinidae</taxon>
        <taxon>Clavelina</taxon>
    </lineage>
</organism>
<evidence type="ECO:0000256" key="5">
    <source>
        <dbReference type="ARBA" id="ARBA00013199"/>
    </source>
</evidence>
<proteinExistence type="inferred from homology"/>
<comment type="catalytic activity">
    <reaction evidence="1">
        <text>4-maleylacetoacetate = 4-fumarylacetoacetate</text>
        <dbReference type="Rhea" id="RHEA:14817"/>
        <dbReference type="ChEBI" id="CHEBI:17105"/>
        <dbReference type="ChEBI" id="CHEBI:18034"/>
        <dbReference type="EC" id="5.2.1.2"/>
    </reaction>
</comment>
<dbReference type="InterPro" id="IPR004046">
    <property type="entry name" value="GST_C"/>
</dbReference>
<evidence type="ECO:0000256" key="6">
    <source>
        <dbReference type="ARBA" id="ARBA00022878"/>
    </source>
</evidence>
<dbReference type="SUPFAM" id="SSF52833">
    <property type="entry name" value="Thioredoxin-like"/>
    <property type="match status" value="1"/>
</dbReference>
<evidence type="ECO:0000256" key="7">
    <source>
        <dbReference type="ARBA" id="ARBA00023232"/>
    </source>
</evidence>
<comment type="similarity">
    <text evidence="4">Belongs to the GST superfamily. Zeta family.</text>
</comment>
<dbReference type="Pfam" id="PF14497">
    <property type="entry name" value="GST_C_3"/>
    <property type="match status" value="1"/>
</dbReference>
<feature type="domain" description="GST C-terminal" evidence="9">
    <location>
        <begin position="149"/>
        <end position="269"/>
    </location>
</feature>
<feature type="domain" description="GST N-terminal" evidence="8">
    <location>
        <begin position="61"/>
        <end position="144"/>
    </location>
</feature>
<dbReference type="PROSITE" id="PS50405">
    <property type="entry name" value="GST_CTER"/>
    <property type="match status" value="1"/>
</dbReference>
<dbReference type="InterPro" id="IPR010987">
    <property type="entry name" value="Glutathione-S-Trfase_C-like"/>
</dbReference>
<dbReference type="InterPro" id="IPR005955">
    <property type="entry name" value="GST_Zeta"/>
</dbReference>
<keyword evidence="11" id="KW-1185">Reference proteome</keyword>
<keyword evidence="6" id="KW-0828">Tyrosine catabolism</keyword>
<dbReference type="InterPro" id="IPR034330">
    <property type="entry name" value="GST_Zeta_C"/>
</dbReference>
<evidence type="ECO:0000259" key="9">
    <source>
        <dbReference type="PROSITE" id="PS50405"/>
    </source>
</evidence>